<name>A0A167TI26_9AGAM</name>
<reference evidence="1 2" key="1">
    <citation type="journal article" date="2016" name="Mol. Biol. Evol.">
        <title>Comparative Genomics of Early-Diverging Mushroom-Forming Fungi Provides Insights into the Origins of Lignocellulose Decay Capabilities.</title>
        <authorList>
            <person name="Nagy L.G."/>
            <person name="Riley R."/>
            <person name="Tritt A."/>
            <person name="Adam C."/>
            <person name="Daum C."/>
            <person name="Floudas D."/>
            <person name="Sun H."/>
            <person name="Yadav J.S."/>
            <person name="Pangilinan J."/>
            <person name="Larsson K.H."/>
            <person name="Matsuura K."/>
            <person name="Barry K."/>
            <person name="Labutti K."/>
            <person name="Kuo R."/>
            <person name="Ohm R.A."/>
            <person name="Bhattacharya S.S."/>
            <person name="Shirouzu T."/>
            <person name="Yoshinaga Y."/>
            <person name="Martin F.M."/>
            <person name="Grigoriev I.V."/>
            <person name="Hibbett D.S."/>
        </authorList>
    </citation>
    <scope>NUCLEOTIDE SEQUENCE [LARGE SCALE GENOMIC DNA]</scope>
    <source>
        <strain evidence="1 2">CBS 109695</strain>
    </source>
</reference>
<keyword evidence="2" id="KW-1185">Reference proteome</keyword>
<dbReference type="EMBL" id="KV418214">
    <property type="protein sequence ID" value="KZP02963.1"/>
    <property type="molecule type" value="Genomic_DNA"/>
</dbReference>
<evidence type="ECO:0000313" key="2">
    <source>
        <dbReference type="Proteomes" id="UP000076532"/>
    </source>
</evidence>
<gene>
    <name evidence="1" type="ORF">FIBSPDRAFT_531970</name>
</gene>
<organism evidence="1 2">
    <name type="scientific">Athelia psychrophila</name>
    <dbReference type="NCBI Taxonomy" id="1759441"/>
    <lineage>
        <taxon>Eukaryota</taxon>
        <taxon>Fungi</taxon>
        <taxon>Dikarya</taxon>
        <taxon>Basidiomycota</taxon>
        <taxon>Agaricomycotina</taxon>
        <taxon>Agaricomycetes</taxon>
        <taxon>Agaricomycetidae</taxon>
        <taxon>Atheliales</taxon>
        <taxon>Atheliaceae</taxon>
        <taxon>Athelia</taxon>
    </lineage>
</organism>
<sequence length="215" mass="24289">MEVRSISYAPYDTICLPTMTSTNSPAGPSVINYVQGSQYNYVHHHYHYYHSCQLQSRSATTSETVPKAREGLDAHCACKHEHHHHFYYTASRAPEDTRKTRLAKGKTAHRDVCGCDDARERSSRVSVGRTRKFLGKTHEGDSELAPVGHTAGKKGEYLVSDEVLKVAITKCEQSAEVSTRRRRYAVFNSRLELQTKRREEASTVHTQRVFSVFGA</sequence>
<dbReference type="AlphaFoldDB" id="A0A167TI26"/>
<proteinExistence type="predicted"/>
<evidence type="ECO:0000313" key="1">
    <source>
        <dbReference type="EMBL" id="KZP02963.1"/>
    </source>
</evidence>
<protein>
    <submittedName>
        <fullName evidence="1">Uncharacterized protein</fullName>
    </submittedName>
</protein>
<accession>A0A167TI26</accession>
<dbReference type="Proteomes" id="UP000076532">
    <property type="component" value="Unassembled WGS sequence"/>
</dbReference>